<dbReference type="Proteomes" id="UP000738325">
    <property type="component" value="Unassembled WGS sequence"/>
</dbReference>
<dbReference type="OrthoDB" id="2311687at2759"/>
<comment type="caution">
    <text evidence="2">The sequence shown here is derived from an EMBL/GenBank/DDBJ whole genome shotgun (WGS) entry which is preliminary data.</text>
</comment>
<dbReference type="PANTHER" id="PTHR28064">
    <property type="entry name" value="INNER KINETOCHORE SUBUNIT NKP2"/>
    <property type="match status" value="1"/>
</dbReference>
<dbReference type="GO" id="GO:0007059">
    <property type="term" value="P:chromosome segregation"/>
    <property type="evidence" value="ECO:0007669"/>
    <property type="project" value="TreeGrafter"/>
</dbReference>
<dbReference type="AlphaFoldDB" id="A0A9P6URX0"/>
<dbReference type="Pfam" id="PF09447">
    <property type="entry name" value="Cnl2_NKP2"/>
    <property type="match status" value="1"/>
</dbReference>
<dbReference type="EMBL" id="JAAAIP010000448">
    <property type="protein sequence ID" value="KAG0316979.1"/>
    <property type="molecule type" value="Genomic_DNA"/>
</dbReference>
<feature type="coiled-coil region" evidence="1">
    <location>
        <begin position="114"/>
        <end position="148"/>
    </location>
</feature>
<gene>
    <name evidence="2" type="ORF">BGZ99_006563</name>
</gene>
<dbReference type="PANTHER" id="PTHR28064:SF1">
    <property type="entry name" value="INNER KINETOCHORE SUBUNIT NKP2"/>
    <property type="match status" value="1"/>
</dbReference>
<dbReference type="InterPro" id="IPR018565">
    <property type="entry name" value="Nkp2/Cnl2"/>
</dbReference>
<evidence type="ECO:0000256" key="1">
    <source>
        <dbReference type="SAM" id="Coils"/>
    </source>
</evidence>
<reference evidence="2" key="1">
    <citation type="journal article" date="2020" name="Fungal Divers.">
        <title>Resolving the Mortierellaceae phylogeny through synthesis of multi-gene phylogenetics and phylogenomics.</title>
        <authorList>
            <person name="Vandepol N."/>
            <person name="Liber J."/>
            <person name="Desiro A."/>
            <person name="Na H."/>
            <person name="Kennedy M."/>
            <person name="Barry K."/>
            <person name="Grigoriev I.V."/>
            <person name="Miller A.N."/>
            <person name="O'Donnell K."/>
            <person name="Stajich J.E."/>
            <person name="Bonito G."/>
        </authorList>
    </citation>
    <scope>NUCLEOTIDE SEQUENCE</scope>
    <source>
        <strain evidence="2">REB-010B</strain>
    </source>
</reference>
<sequence length="192" mass="22443">MREKDLLTKFLVGNELHDSVTLQQFTQSFPTSYQSSPEIKDLYRVYLNARHQVRGKVRRNIEIEVRRNPFHLDQYHEQQFDHVDGNDDQEYSVATSDDMDIEDIDKHLTLDQAIQELTQAENIFLEEIRQLEAECNEFTQEFQNLDRGMDNIRVPREPAHGVNEEALMKDLQNLITLCDTITESVPSDSSSK</sequence>
<evidence type="ECO:0000313" key="3">
    <source>
        <dbReference type="Proteomes" id="UP000738325"/>
    </source>
</evidence>
<keyword evidence="1" id="KW-0175">Coiled coil</keyword>
<name>A0A9P6URX0_9FUNG</name>
<organism evidence="2 3">
    <name type="scientific">Dissophora globulifera</name>
    <dbReference type="NCBI Taxonomy" id="979702"/>
    <lineage>
        <taxon>Eukaryota</taxon>
        <taxon>Fungi</taxon>
        <taxon>Fungi incertae sedis</taxon>
        <taxon>Mucoromycota</taxon>
        <taxon>Mortierellomycotina</taxon>
        <taxon>Mortierellomycetes</taxon>
        <taxon>Mortierellales</taxon>
        <taxon>Mortierellaceae</taxon>
        <taxon>Dissophora</taxon>
    </lineage>
</organism>
<dbReference type="GO" id="GO:0031511">
    <property type="term" value="C:Mis6-Sim4 complex"/>
    <property type="evidence" value="ECO:0007669"/>
    <property type="project" value="TreeGrafter"/>
</dbReference>
<proteinExistence type="predicted"/>
<evidence type="ECO:0000313" key="2">
    <source>
        <dbReference type="EMBL" id="KAG0316979.1"/>
    </source>
</evidence>
<keyword evidence="3" id="KW-1185">Reference proteome</keyword>
<accession>A0A9P6URX0</accession>
<protein>
    <submittedName>
        <fullName evidence="2">Uncharacterized protein</fullName>
    </submittedName>
</protein>